<evidence type="ECO:0000256" key="13">
    <source>
        <dbReference type="ARBA" id="ARBA00023075"/>
    </source>
</evidence>
<dbReference type="Pfam" id="PF00361">
    <property type="entry name" value="Proton_antipo_M"/>
    <property type="match status" value="1"/>
</dbReference>
<comment type="function">
    <text evidence="17">Core subunit of the mitochondrial membrane respiratory chain NADH dehydrogenase (Complex I) which catalyzes electron transfer from NADH through the respiratory chain, using ubiquinone as an electron acceptor. Essential for the catalytic activity and assembly of complex I.</text>
</comment>
<evidence type="ECO:0000256" key="17">
    <source>
        <dbReference type="RuleBase" id="RU003403"/>
    </source>
</evidence>
<evidence type="ECO:0000256" key="4">
    <source>
        <dbReference type="ARBA" id="ARBA00021008"/>
    </source>
</evidence>
<dbReference type="InterPro" id="IPR010933">
    <property type="entry name" value="NADH_DH_su2_C"/>
</dbReference>
<proteinExistence type="inferred from homology"/>
<keyword evidence="9 17" id="KW-1278">Translocase</keyword>
<dbReference type="EC" id="7.1.1.2" evidence="3 17"/>
<keyword evidence="12 17" id="KW-0520">NAD</keyword>
<sequence length="344" mass="38279">MSPLILCILMTTLAMGTLITLMSNHWLMAWAGLEINMLSIMPLIAKSHHPRATEATTKYFLAQAGASMLMLFSSTMNAWNTNTWDITQLTNPYACTLLTTALCMKMGLAPLHLWLPDTMQGTPLSTSFIIATWQKLAPMGLIIMTHNSHSKLMLLTMASASIFIGGWGGLNQTQLRKLLAYSSIANMGWMVIIVSTTPKLTSMTLILYIMMLTALFSMMISHKTNTIKTISETWTLSPAMMTMLLLILISLGGLPPMTGFLPKWLILNELITETYTTIATLIAMATLLSLFFYLRLFYATTMTISPNATTNEQKWRQTTQNVYMMTLLVPPTLLLLPMLTPVLS</sequence>
<dbReference type="GO" id="GO:0008137">
    <property type="term" value="F:NADH dehydrogenase (ubiquinone) activity"/>
    <property type="evidence" value="ECO:0007669"/>
    <property type="project" value="UniProtKB-EC"/>
</dbReference>
<keyword evidence="8 17" id="KW-0999">Mitochondrion inner membrane</keyword>
<keyword evidence="6 17" id="KW-0679">Respiratory chain</keyword>
<evidence type="ECO:0000256" key="8">
    <source>
        <dbReference type="ARBA" id="ARBA00022792"/>
    </source>
</evidence>
<evidence type="ECO:0000256" key="16">
    <source>
        <dbReference type="ARBA" id="ARBA00049551"/>
    </source>
</evidence>
<keyword evidence="13 17" id="KW-0830">Ubiquinone</keyword>
<dbReference type="InterPro" id="IPR050175">
    <property type="entry name" value="Complex_I_Subunit_2"/>
</dbReference>
<keyword evidence="15 17" id="KW-0472">Membrane</keyword>
<evidence type="ECO:0000256" key="11">
    <source>
        <dbReference type="ARBA" id="ARBA00022989"/>
    </source>
</evidence>
<evidence type="ECO:0000256" key="14">
    <source>
        <dbReference type="ARBA" id="ARBA00023128"/>
    </source>
</evidence>
<feature type="transmembrane region" description="Helical" evidence="17">
    <location>
        <begin position="152"/>
        <end position="171"/>
    </location>
</feature>
<evidence type="ECO:0000256" key="7">
    <source>
        <dbReference type="ARBA" id="ARBA00022692"/>
    </source>
</evidence>
<dbReference type="PANTHER" id="PTHR46552">
    <property type="entry name" value="NADH-UBIQUINONE OXIDOREDUCTASE CHAIN 2"/>
    <property type="match status" value="1"/>
</dbReference>
<accession>Q5EX48</accession>
<organism evidence="20">
    <name type="scientific">Loxopholis parietalis</name>
    <dbReference type="NCBI Taxonomy" id="302462"/>
    <lineage>
        <taxon>Eukaryota</taxon>
        <taxon>Metazoa</taxon>
        <taxon>Chordata</taxon>
        <taxon>Craniata</taxon>
        <taxon>Vertebrata</taxon>
        <taxon>Euteleostomi</taxon>
        <taxon>Lepidosauria</taxon>
        <taxon>Squamata</taxon>
        <taxon>Bifurcata</taxon>
        <taxon>Unidentata</taxon>
        <taxon>Episquamata</taxon>
        <taxon>Laterata</taxon>
        <taxon>Teiioidea</taxon>
        <taxon>Gymnophthalmidae</taxon>
        <taxon>Cercosaurinae</taxon>
        <taxon>Loxopholis</taxon>
    </lineage>
</organism>
<comment type="similarity">
    <text evidence="2 17">Belongs to the complex I subunit 2 family.</text>
</comment>
<dbReference type="PANTHER" id="PTHR46552:SF1">
    <property type="entry name" value="NADH-UBIQUINONE OXIDOREDUCTASE CHAIN 2"/>
    <property type="match status" value="1"/>
</dbReference>
<dbReference type="Pfam" id="PF06444">
    <property type="entry name" value="NADH_dehy_S2_C"/>
    <property type="match status" value="1"/>
</dbReference>
<evidence type="ECO:0000259" key="18">
    <source>
        <dbReference type="Pfam" id="PF00361"/>
    </source>
</evidence>
<gene>
    <name evidence="20" type="primary">ND2</name>
</gene>
<name>Q5EX48_9SAUR</name>
<evidence type="ECO:0000256" key="3">
    <source>
        <dbReference type="ARBA" id="ARBA00012944"/>
    </source>
</evidence>
<keyword evidence="14 17" id="KW-0496">Mitochondrion</keyword>
<dbReference type="EMBL" id="AY662543">
    <property type="protein sequence ID" value="AAW72033.1"/>
    <property type="molecule type" value="Genomic_DNA"/>
</dbReference>
<reference evidence="20" key="1">
    <citation type="journal article" date="2004" name="Syst. Biol.">
        <title>Molecular phylogenetics of squamata: the position of snakes, amphisbaenians, and dibamids, and the root of the squamate tree.</title>
        <authorList>
            <person name="Townsend T."/>
            <person name="Larson A."/>
            <person name="Louis E."/>
            <person name="Macey J.R."/>
        </authorList>
    </citation>
    <scope>NUCLEOTIDE SEQUENCE</scope>
</reference>
<dbReference type="GO" id="GO:0006120">
    <property type="term" value="P:mitochondrial electron transport, NADH to ubiquinone"/>
    <property type="evidence" value="ECO:0007669"/>
    <property type="project" value="InterPro"/>
</dbReference>
<keyword evidence="7 17" id="KW-0812">Transmembrane</keyword>
<feature type="transmembrane region" description="Helical" evidence="17">
    <location>
        <begin position="322"/>
        <end position="343"/>
    </location>
</feature>
<evidence type="ECO:0000256" key="15">
    <source>
        <dbReference type="ARBA" id="ARBA00023136"/>
    </source>
</evidence>
<dbReference type="PRINTS" id="PR01436">
    <property type="entry name" value="NADHDHGNASE2"/>
</dbReference>
<evidence type="ECO:0000256" key="12">
    <source>
        <dbReference type="ARBA" id="ARBA00023027"/>
    </source>
</evidence>
<feature type="transmembrane region" description="Helical" evidence="17">
    <location>
        <begin position="203"/>
        <end position="221"/>
    </location>
</feature>
<feature type="transmembrane region" description="Helical" evidence="17">
    <location>
        <begin position="233"/>
        <end position="254"/>
    </location>
</feature>
<feature type="transmembrane region" description="Helical" evidence="17">
    <location>
        <begin position="57"/>
        <end position="79"/>
    </location>
</feature>
<dbReference type="InterPro" id="IPR003917">
    <property type="entry name" value="NADH_UbQ_OxRdtase_chain2"/>
</dbReference>
<feature type="transmembrane region" description="Helical" evidence="17">
    <location>
        <begin position="91"/>
        <end position="115"/>
    </location>
</feature>
<feature type="transmembrane region" description="Helical" evidence="17">
    <location>
        <begin position="178"/>
        <end position="197"/>
    </location>
</feature>
<evidence type="ECO:0000313" key="20">
    <source>
        <dbReference type="EMBL" id="AAW72033.1"/>
    </source>
</evidence>
<keyword evidence="10 17" id="KW-0249">Electron transport</keyword>
<evidence type="ECO:0000256" key="2">
    <source>
        <dbReference type="ARBA" id="ARBA00007012"/>
    </source>
</evidence>
<feature type="domain" description="NADH:quinone oxidoreductase/Mrp antiporter transmembrane" evidence="18">
    <location>
        <begin position="23"/>
        <end position="288"/>
    </location>
</feature>
<comment type="subcellular location">
    <subcellularLocation>
        <location evidence="1 17">Mitochondrion inner membrane</location>
        <topology evidence="1 17">Multi-pass membrane protein</topology>
    </subcellularLocation>
</comment>
<feature type="domain" description="NADH dehydrogenase subunit 2 C-terminal" evidence="19">
    <location>
        <begin position="290"/>
        <end position="341"/>
    </location>
</feature>
<keyword evidence="5" id="KW-0813">Transport</keyword>
<dbReference type="AlphaFoldDB" id="Q5EX48"/>
<evidence type="ECO:0000256" key="5">
    <source>
        <dbReference type="ARBA" id="ARBA00022448"/>
    </source>
</evidence>
<evidence type="ECO:0000256" key="6">
    <source>
        <dbReference type="ARBA" id="ARBA00022660"/>
    </source>
</evidence>
<dbReference type="InterPro" id="IPR001750">
    <property type="entry name" value="ND/Mrp_TM"/>
</dbReference>
<geneLocation type="mitochondrion" evidence="20"/>
<evidence type="ECO:0000259" key="19">
    <source>
        <dbReference type="Pfam" id="PF06444"/>
    </source>
</evidence>
<evidence type="ECO:0000256" key="10">
    <source>
        <dbReference type="ARBA" id="ARBA00022982"/>
    </source>
</evidence>
<evidence type="ECO:0000256" key="1">
    <source>
        <dbReference type="ARBA" id="ARBA00004448"/>
    </source>
</evidence>
<evidence type="ECO:0000256" key="9">
    <source>
        <dbReference type="ARBA" id="ARBA00022967"/>
    </source>
</evidence>
<feature type="transmembrane region" description="Helical" evidence="17">
    <location>
        <begin position="274"/>
        <end position="294"/>
    </location>
</feature>
<keyword evidence="11 17" id="KW-1133">Transmembrane helix</keyword>
<protein>
    <recommendedName>
        <fullName evidence="4 17">NADH-ubiquinone oxidoreductase chain 2</fullName>
        <ecNumber evidence="3 17">7.1.1.2</ecNumber>
    </recommendedName>
</protein>
<comment type="catalytic activity">
    <reaction evidence="16 17">
        <text>a ubiquinone + NADH + 5 H(+)(in) = a ubiquinol + NAD(+) + 4 H(+)(out)</text>
        <dbReference type="Rhea" id="RHEA:29091"/>
        <dbReference type="Rhea" id="RHEA-COMP:9565"/>
        <dbReference type="Rhea" id="RHEA-COMP:9566"/>
        <dbReference type="ChEBI" id="CHEBI:15378"/>
        <dbReference type="ChEBI" id="CHEBI:16389"/>
        <dbReference type="ChEBI" id="CHEBI:17976"/>
        <dbReference type="ChEBI" id="CHEBI:57540"/>
        <dbReference type="ChEBI" id="CHEBI:57945"/>
        <dbReference type="EC" id="7.1.1.2"/>
    </reaction>
</comment>
<dbReference type="GO" id="GO:0005743">
    <property type="term" value="C:mitochondrial inner membrane"/>
    <property type="evidence" value="ECO:0007669"/>
    <property type="project" value="UniProtKB-SubCell"/>
</dbReference>